<evidence type="ECO:0000313" key="2">
    <source>
        <dbReference type="EMBL" id="MDJ1184360.1"/>
    </source>
</evidence>
<evidence type="ECO:0000256" key="1">
    <source>
        <dbReference type="SAM" id="Phobius"/>
    </source>
</evidence>
<feature type="transmembrane region" description="Helical" evidence="1">
    <location>
        <begin position="39"/>
        <end position="64"/>
    </location>
</feature>
<evidence type="ECO:0008006" key="4">
    <source>
        <dbReference type="Google" id="ProtNLM"/>
    </source>
</evidence>
<keyword evidence="3" id="KW-1185">Reference proteome</keyword>
<feature type="transmembrane region" description="Helical" evidence="1">
    <location>
        <begin position="6"/>
        <end position="27"/>
    </location>
</feature>
<protein>
    <recommendedName>
        <fullName evidence="4">TerB family tellurite resistance protein</fullName>
    </recommendedName>
</protein>
<keyword evidence="1" id="KW-0812">Transmembrane</keyword>
<gene>
    <name evidence="2" type="ORF">PMH09_14335</name>
</gene>
<dbReference type="RefSeq" id="WP_283759013.1">
    <property type="nucleotide sequence ID" value="NZ_JAQOSQ010000014.1"/>
</dbReference>
<name>A0ABT7BYU4_9CYAN</name>
<dbReference type="Proteomes" id="UP001232992">
    <property type="component" value="Unassembled WGS sequence"/>
</dbReference>
<feature type="transmembrane region" description="Helical" evidence="1">
    <location>
        <begin position="76"/>
        <end position="93"/>
    </location>
</feature>
<evidence type="ECO:0000313" key="3">
    <source>
        <dbReference type="Proteomes" id="UP001232992"/>
    </source>
</evidence>
<keyword evidence="1" id="KW-1133">Transmembrane helix</keyword>
<accession>A0ABT7BYU4</accession>
<comment type="caution">
    <text evidence="2">The sequence shown here is derived from an EMBL/GenBank/DDBJ whole genome shotgun (WGS) entry which is preliminary data.</text>
</comment>
<sequence length="317" mass="35653">MEAFEKIISILAFLSIGFSLAEVYLTVNQIWKRKHERAVAESISVTANLVSLIPGIIFALNYLLQGEVIGLIDTTLFGGLAVFYILVGMSLWVEGERRKGLWTLIKQTLNLERKEAGDLARSFFKPSGAKKVISILSQVAMIDEVLDDREKQFIQNFADNWNIKYSWDDLQSNRPAGASLNLIALRQDVRDYLATSPPHKQVSEFNDIINTLVNIDEEVSEQERLIIGELEGLFSAYINQGSNPAQYHVIVVPQNDRQLQVVMNLSELSEYEVAEGTAYHSEPFYSKEYADIISQGYRSLNLLSIVTLTVPTEVNAS</sequence>
<reference evidence="2 3" key="1">
    <citation type="submission" date="2023-01" db="EMBL/GenBank/DDBJ databases">
        <title>Novel diversity within Roseofilum (Cyanobacteria; Desertifilaceae) from marine benthic mats with descriptions of four novel species.</title>
        <authorList>
            <person name="Wang Y."/>
            <person name="Berthold D.E."/>
            <person name="Hu J."/>
            <person name="Lefler F.W."/>
            <person name="Laughinghouse H.D. IV."/>
        </authorList>
    </citation>
    <scope>NUCLEOTIDE SEQUENCE [LARGE SCALE GENOMIC DNA]</scope>
    <source>
        <strain evidence="2 3">BLCC-M143</strain>
    </source>
</reference>
<keyword evidence="1" id="KW-0472">Membrane</keyword>
<dbReference type="EMBL" id="JAQOSQ010000014">
    <property type="protein sequence ID" value="MDJ1184360.1"/>
    <property type="molecule type" value="Genomic_DNA"/>
</dbReference>
<dbReference type="SUPFAM" id="SSF158682">
    <property type="entry name" value="TerB-like"/>
    <property type="match status" value="1"/>
</dbReference>
<organism evidence="2 3">
    <name type="scientific">Roseofilum casamattae BLCC-M143</name>
    <dbReference type="NCBI Taxonomy" id="3022442"/>
    <lineage>
        <taxon>Bacteria</taxon>
        <taxon>Bacillati</taxon>
        <taxon>Cyanobacteriota</taxon>
        <taxon>Cyanophyceae</taxon>
        <taxon>Desertifilales</taxon>
        <taxon>Desertifilaceae</taxon>
        <taxon>Roseofilum</taxon>
        <taxon>Roseofilum casamattae</taxon>
    </lineage>
</organism>
<dbReference type="InterPro" id="IPR029024">
    <property type="entry name" value="TerB-like"/>
</dbReference>
<proteinExistence type="predicted"/>